<dbReference type="AlphaFoldDB" id="A0A9D2QFC7"/>
<dbReference type="GO" id="GO:0012505">
    <property type="term" value="C:endomembrane system"/>
    <property type="evidence" value="ECO:0007669"/>
    <property type="project" value="UniProtKB-SubCell"/>
</dbReference>
<evidence type="ECO:0000256" key="1">
    <source>
        <dbReference type="ARBA" id="ARBA00004127"/>
    </source>
</evidence>
<reference evidence="7" key="1">
    <citation type="journal article" date="2021" name="PeerJ">
        <title>Extensive microbial diversity within the chicken gut microbiome revealed by metagenomics and culture.</title>
        <authorList>
            <person name="Gilroy R."/>
            <person name="Ravi A."/>
            <person name="Getino M."/>
            <person name="Pursley I."/>
            <person name="Horton D.L."/>
            <person name="Alikhan N.F."/>
            <person name="Baker D."/>
            <person name="Gharbi K."/>
            <person name="Hall N."/>
            <person name="Watson M."/>
            <person name="Adriaenssens E.M."/>
            <person name="Foster-Nyarko E."/>
            <person name="Jarju S."/>
            <person name="Secka A."/>
            <person name="Antonio M."/>
            <person name="Oren A."/>
            <person name="Chaudhuri R.R."/>
            <person name="La Ragione R."/>
            <person name="Hildebrand F."/>
            <person name="Pallen M.J."/>
        </authorList>
    </citation>
    <scope>NUCLEOTIDE SEQUENCE</scope>
    <source>
        <strain evidence="7">ChiHjej13B12-4958</strain>
    </source>
</reference>
<keyword evidence="4 5" id="KW-0472">Membrane</keyword>
<protein>
    <submittedName>
        <fullName evidence="7">DUF202 domain-containing protein</fullName>
    </submittedName>
</protein>
<organism evidence="7 8">
    <name type="scientific">Candidatus Corynebacterium faecigallinarum</name>
    <dbReference type="NCBI Taxonomy" id="2838528"/>
    <lineage>
        <taxon>Bacteria</taxon>
        <taxon>Bacillati</taxon>
        <taxon>Actinomycetota</taxon>
        <taxon>Actinomycetes</taxon>
        <taxon>Mycobacteriales</taxon>
        <taxon>Corynebacteriaceae</taxon>
        <taxon>Corynebacterium</taxon>
    </lineage>
</organism>
<accession>A0A9D2QFC7</accession>
<dbReference type="InterPro" id="IPR003807">
    <property type="entry name" value="DUF202"/>
</dbReference>
<keyword evidence="2 5" id="KW-0812">Transmembrane</keyword>
<dbReference type="Proteomes" id="UP000823858">
    <property type="component" value="Unassembled WGS sequence"/>
</dbReference>
<sequence length="105" mass="11515">MVRDPGLQPERTNLSWSRTAMRLMLTATAMLHWVSSYGRPVVLVAGLLAYVGLVIYMTQVRRYRRQFLGMERGSIAPSVLGVVTLTVSTVVLGLVSLVLVIIGAL</sequence>
<feature type="transmembrane region" description="Helical" evidence="5">
    <location>
        <begin position="79"/>
        <end position="104"/>
    </location>
</feature>
<comment type="caution">
    <text evidence="7">The sequence shown here is derived from an EMBL/GenBank/DDBJ whole genome shotgun (WGS) entry which is preliminary data.</text>
</comment>
<feature type="domain" description="DUF202" evidence="6">
    <location>
        <begin position="4"/>
        <end position="66"/>
    </location>
</feature>
<evidence type="ECO:0000256" key="2">
    <source>
        <dbReference type="ARBA" id="ARBA00022692"/>
    </source>
</evidence>
<evidence type="ECO:0000313" key="7">
    <source>
        <dbReference type="EMBL" id="HJC86193.1"/>
    </source>
</evidence>
<gene>
    <name evidence="7" type="ORF">H9751_11800</name>
</gene>
<dbReference type="EMBL" id="DWVP01000024">
    <property type="protein sequence ID" value="HJC86193.1"/>
    <property type="molecule type" value="Genomic_DNA"/>
</dbReference>
<comment type="subcellular location">
    <subcellularLocation>
        <location evidence="1">Endomembrane system</location>
        <topology evidence="1">Multi-pass membrane protein</topology>
    </subcellularLocation>
</comment>
<feature type="transmembrane region" description="Helical" evidence="5">
    <location>
        <begin position="41"/>
        <end position="58"/>
    </location>
</feature>
<evidence type="ECO:0000313" key="8">
    <source>
        <dbReference type="Proteomes" id="UP000823858"/>
    </source>
</evidence>
<proteinExistence type="predicted"/>
<dbReference type="Pfam" id="PF02656">
    <property type="entry name" value="DUF202"/>
    <property type="match status" value="1"/>
</dbReference>
<name>A0A9D2QFC7_9CORY</name>
<keyword evidence="3 5" id="KW-1133">Transmembrane helix</keyword>
<evidence type="ECO:0000256" key="5">
    <source>
        <dbReference type="SAM" id="Phobius"/>
    </source>
</evidence>
<evidence type="ECO:0000256" key="3">
    <source>
        <dbReference type="ARBA" id="ARBA00022989"/>
    </source>
</evidence>
<evidence type="ECO:0000259" key="6">
    <source>
        <dbReference type="Pfam" id="PF02656"/>
    </source>
</evidence>
<reference evidence="7" key="2">
    <citation type="submission" date="2021-04" db="EMBL/GenBank/DDBJ databases">
        <authorList>
            <person name="Gilroy R."/>
        </authorList>
    </citation>
    <scope>NUCLEOTIDE SEQUENCE</scope>
    <source>
        <strain evidence="7">ChiHjej13B12-4958</strain>
    </source>
</reference>
<evidence type="ECO:0000256" key="4">
    <source>
        <dbReference type="ARBA" id="ARBA00023136"/>
    </source>
</evidence>